<keyword evidence="4" id="KW-0597">Phosphoprotein</keyword>
<keyword evidence="17" id="KW-0539">Nucleus</keyword>
<evidence type="ECO:0000256" key="8">
    <source>
        <dbReference type="ARBA" id="ARBA00022763"/>
    </source>
</evidence>
<feature type="compositionally biased region" description="Polar residues" evidence="22">
    <location>
        <begin position="745"/>
        <end position="762"/>
    </location>
</feature>
<dbReference type="SUPFAM" id="SSF47807">
    <property type="entry name" value="5' to 3' exonuclease, C-terminal subdomain"/>
    <property type="match status" value="1"/>
</dbReference>
<keyword evidence="8" id="KW-0227">DNA damage</keyword>
<evidence type="ECO:0000259" key="23">
    <source>
        <dbReference type="SMART" id="SM00484"/>
    </source>
</evidence>
<dbReference type="GO" id="GO:0046872">
    <property type="term" value="F:metal ion binding"/>
    <property type="evidence" value="ECO:0007669"/>
    <property type="project" value="UniProtKB-KW"/>
</dbReference>
<dbReference type="InterPro" id="IPR037315">
    <property type="entry name" value="EXO1_H3TH"/>
</dbReference>
<feature type="compositionally biased region" description="Low complexity" evidence="22">
    <location>
        <begin position="828"/>
        <end position="861"/>
    </location>
</feature>
<evidence type="ECO:0000256" key="11">
    <source>
        <dbReference type="ARBA" id="ARBA00022842"/>
    </source>
</evidence>
<evidence type="ECO:0000259" key="24">
    <source>
        <dbReference type="SMART" id="SM00485"/>
    </source>
</evidence>
<evidence type="ECO:0000256" key="19">
    <source>
        <dbReference type="ARBA" id="ARBA00057694"/>
    </source>
</evidence>
<keyword evidence="15" id="KW-0238">DNA-binding</keyword>
<evidence type="ECO:0000256" key="7">
    <source>
        <dbReference type="ARBA" id="ARBA00022759"/>
    </source>
</evidence>
<evidence type="ECO:0000256" key="21">
    <source>
        <dbReference type="SAM" id="Coils"/>
    </source>
</evidence>
<dbReference type="InterPro" id="IPR006086">
    <property type="entry name" value="XPG-I_dom"/>
</dbReference>
<dbReference type="Proteomes" id="UP001146793">
    <property type="component" value="Unassembled WGS sequence"/>
</dbReference>
<dbReference type="InterPro" id="IPR029060">
    <property type="entry name" value="PIN-like_dom_sf"/>
</dbReference>
<evidence type="ECO:0000256" key="10">
    <source>
        <dbReference type="ARBA" id="ARBA00022839"/>
    </source>
</evidence>
<feature type="domain" description="XPG-I" evidence="23">
    <location>
        <begin position="138"/>
        <end position="206"/>
    </location>
</feature>
<keyword evidence="12" id="KW-0391">Immunity</keyword>
<evidence type="ECO:0000256" key="6">
    <source>
        <dbReference type="ARBA" id="ARBA00022723"/>
    </source>
</evidence>
<evidence type="ECO:0000313" key="25">
    <source>
        <dbReference type="EMBL" id="KAJ3452581.1"/>
    </source>
</evidence>
<evidence type="ECO:0000256" key="4">
    <source>
        <dbReference type="ARBA" id="ARBA00022553"/>
    </source>
</evidence>
<sequence length="983" mass="114077">MGITGLLQALNSISKKKHLSEFKGKKIAIDGYVILYKGACKCSRKLILEEPVPRLYSYCMNFISQFQKYGITPIVVFDGSDILMKSNTNEKRNKQRKKNKTEALALLQRGEVEKANKKFCAAIEITPEIAEGFIYKLKEKGIEIIVAPYEADVQLAYLSKIGYCDCVYSVDSDLVVYGTKIFLHRYDPSSASVEQILSKDIWTIGCIKNNKESDQNKKQSGSSNNNNNFGGLLKKQKKKRRSTKVEFDFRSWDYPKFIQMCILSGCDYLDSIKGIGLKKAYVLLTKYETIEQVFQMLRYDSKLNVPFNYEQNFKKSFLTFLHQVVYDPIQQKVKHFREYDQSISLDEDITQNNYKYEFLGKMIKPEIAKGIANGVLHPSTFLRFDHQKILKFMGLSKFKIHKNKQTNYTKNTITNNDNNNEYKNNNNYNNNKNNKTTTSNDSYHNNNSNTKQTNYINNSPNNQQISDFLTILDPQEEISDYQNENLTLTNKNFKKGDETGNTKNQVDTQELKNKKNEIKNLNNNFMVQKKIVYINPSLMNEVEFKVNNDDKYFNTNDFYNQEETNTLNEHPNHITNQNKDNNYYTNLKTMRGNRSLITQTQQNNSNSFGLINSKPITFFSKTTNIEKKIKQTNEFLKQKQIFGNNEIFKKQPLLHNITDHNPFDSKKKRKAPLLDPKLNERFKYIQSNSQYEGVLKNNLKSENSDQFHSNSNNINSNKLINNDKKIKLISIPKTPIKTPKKIPTLNSNPFSAPPNLQNKNKSQRAMNLHNKCLTDKKIRKNLFKSFQNTLNSENLKSRFNSIEQNQKEKEIFLNINSNNLKTHLPIQSTPKSTSKSKSTSTSTPVSTSFLSPQSFLSPSPQHRLDNKKNKDNSTIFNKISSAKRLTFSPRKNSNLQQKNRRSPLINSKTKKRRFNSKKLFKDNEKVLSPSSKNRNYLELGKHSNYQKNTSINKNKYSTALPKRKNSFANLKFLKRFQEETDKN</sequence>
<evidence type="ECO:0000313" key="26">
    <source>
        <dbReference type="Proteomes" id="UP001146793"/>
    </source>
</evidence>
<name>A0AAV8AE62_9EUKA</name>
<keyword evidence="21" id="KW-0175">Coiled coil</keyword>
<dbReference type="CDD" id="cd09908">
    <property type="entry name" value="H3TH_EXO1"/>
    <property type="match status" value="1"/>
</dbReference>
<comment type="similarity">
    <text evidence="3">Belongs to the XPG/RAD2 endonuclease family. EXO1 subfamily.</text>
</comment>
<dbReference type="GO" id="GO:0002376">
    <property type="term" value="P:immune system process"/>
    <property type="evidence" value="ECO:0007669"/>
    <property type="project" value="UniProtKB-KW"/>
</dbReference>
<dbReference type="SUPFAM" id="SSF88723">
    <property type="entry name" value="PIN domain-like"/>
    <property type="match status" value="1"/>
</dbReference>
<dbReference type="PRINTS" id="PR00853">
    <property type="entry name" value="XPGRADSUPER"/>
</dbReference>
<dbReference type="SMART" id="SM00279">
    <property type="entry name" value="HhH2"/>
    <property type="match status" value="1"/>
</dbReference>
<dbReference type="PANTHER" id="PTHR11081:SF9">
    <property type="entry name" value="FLAP ENDONUCLEASE 1"/>
    <property type="match status" value="1"/>
</dbReference>
<dbReference type="FunFam" id="1.10.150.20:FF:000011">
    <property type="entry name" value="exonuclease 1"/>
    <property type="match status" value="1"/>
</dbReference>
<feature type="region of interest" description="Disordered" evidence="22">
    <location>
        <begin position="212"/>
        <end position="237"/>
    </location>
</feature>
<evidence type="ECO:0000256" key="16">
    <source>
        <dbReference type="ARBA" id="ARBA00023204"/>
    </source>
</evidence>
<keyword evidence="6" id="KW-0479">Metal-binding</keyword>
<keyword evidence="9" id="KW-0378">Hydrolase</keyword>
<feature type="compositionally biased region" description="Low complexity" evidence="22">
    <location>
        <begin position="409"/>
        <end position="440"/>
    </location>
</feature>
<evidence type="ECO:0000256" key="20">
    <source>
        <dbReference type="ARBA" id="ARBA00064664"/>
    </source>
</evidence>
<dbReference type="GO" id="GO:0035312">
    <property type="term" value="F:5'-3' DNA exonuclease activity"/>
    <property type="evidence" value="ECO:0007669"/>
    <property type="project" value="InterPro"/>
</dbReference>
<dbReference type="InterPro" id="IPR006084">
    <property type="entry name" value="XPG/Rad2"/>
</dbReference>
<feature type="region of interest" description="Disordered" evidence="22">
    <location>
        <begin position="739"/>
        <end position="762"/>
    </location>
</feature>
<comment type="subcellular location">
    <subcellularLocation>
        <location evidence="2">Nucleus</location>
    </subcellularLocation>
</comment>
<dbReference type="SMART" id="SM00484">
    <property type="entry name" value="XPGI"/>
    <property type="match status" value="1"/>
</dbReference>
<dbReference type="AlphaFoldDB" id="A0AAV8AE62"/>
<dbReference type="InterPro" id="IPR036279">
    <property type="entry name" value="5-3_exonuclease_C_sf"/>
</dbReference>
<dbReference type="SMART" id="SM00485">
    <property type="entry name" value="XPGN"/>
    <property type="match status" value="1"/>
</dbReference>
<feature type="region of interest" description="Disordered" evidence="22">
    <location>
        <begin position="822"/>
        <end position="907"/>
    </location>
</feature>
<dbReference type="InterPro" id="IPR006085">
    <property type="entry name" value="XPG_DNA_repair_N"/>
</dbReference>
<comment type="subunit">
    <text evidence="20">Interacts with the MLH1-PMS2 heterodimer via MLH1. Interacts with MSH3. Interacts with the MSH2-MSH6 heterodimer via MSH2, and this interaction may increase the processivity of the 5'-&gt;3' exonuclease activity. Interacts with PCNA, and this interaction may both stimulate the cryptic 3'-&gt;5' exonuclease activity and suppress the 5'-&gt;3' exonuclease activity. Interacts with WRN, and this interaction stimulates both the 5'-&gt;3' exonuclease activity and cleavage of 5'-overhanging flap structures. Interacts with RECQL/RECQ1, and this interaction stimulates cleavage of 5'-overhanging flap structures. Interacts with DNA helicase ZGRF1; the interaction is increased following DNA damage induction.</text>
</comment>
<dbReference type="PANTHER" id="PTHR11081">
    <property type="entry name" value="FLAP ENDONUCLEASE FAMILY MEMBER"/>
    <property type="match status" value="1"/>
</dbReference>
<feature type="compositionally biased region" description="Polar residues" evidence="22">
    <location>
        <begin position="441"/>
        <end position="452"/>
    </location>
</feature>
<keyword evidence="14" id="KW-0007">Acetylation</keyword>
<dbReference type="GO" id="GO:0051321">
    <property type="term" value="P:meiotic cell cycle"/>
    <property type="evidence" value="ECO:0007669"/>
    <property type="project" value="UniProtKB-KW"/>
</dbReference>
<feature type="coiled-coil region" evidence="21">
    <location>
        <begin position="504"/>
        <end position="531"/>
    </location>
</feature>
<feature type="domain" description="XPG N-terminal" evidence="24">
    <location>
        <begin position="1"/>
        <end position="99"/>
    </location>
</feature>
<dbReference type="Pfam" id="PF00867">
    <property type="entry name" value="XPG_I"/>
    <property type="match status" value="1"/>
</dbReference>
<dbReference type="GO" id="GO:0017108">
    <property type="term" value="F:5'-flap endonuclease activity"/>
    <property type="evidence" value="ECO:0007669"/>
    <property type="project" value="TreeGrafter"/>
</dbReference>
<dbReference type="InterPro" id="IPR044752">
    <property type="entry name" value="PIN-like_EXO1"/>
</dbReference>
<keyword evidence="13" id="KW-0267">Excision nuclease</keyword>
<comment type="function">
    <text evidence="19">5'-&gt;3' double-stranded DNA exonuclease which may also possess a cryptic 3'-&gt;5' double-stranded DNA exonuclease activity. Functions in DNA mismatch repair (MMR) to excise mismatch-containing DNA tracts directed by strand breaks located either 5' or 3' to the mismatch. Also exhibits endonuclease activity against 5'-overhanging flap structures similar to those generated by displacement synthesis when DNA polymerase encounters the 5'-end of a downstream Okazaki fragment. Required for somatic hypermutation (SHM) and class switch recombination (CSR) of immunoglobulin genes. Essential for male and female meiosis.</text>
</comment>
<dbReference type="GO" id="GO:0003677">
    <property type="term" value="F:DNA binding"/>
    <property type="evidence" value="ECO:0007669"/>
    <property type="project" value="UniProtKB-KW"/>
</dbReference>
<keyword evidence="7" id="KW-0255">Endonuclease</keyword>
<evidence type="ECO:0000256" key="13">
    <source>
        <dbReference type="ARBA" id="ARBA00022881"/>
    </source>
</evidence>
<evidence type="ECO:0000256" key="5">
    <source>
        <dbReference type="ARBA" id="ARBA00022722"/>
    </source>
</evidence>
<accession>A0AAV8AE62</accession>
<evidence type="ECO:0000256" key="14">
    <source>
        <dbReference type="ARBA" id="ARBA00022990"/>
    </source>
</evidence>
<keyword evidence="10 25" id="KW-0269">Exonuclease</keyword>
<proteinExistence type="inferred from homology"/>
<evidence type="ECO:0000256" key="1">
    <source>
        <dbReference type="ARBA" id="ARBA00001946"/>
    </source>
</evidence>
<evidence type="ECO:0000256" key="22">
    <source>
        <dbReference type="SAM" id="MobiDB-lite"/>
    </source>
</evidence>
<keyword evidence="16" id="KW-0234">DNA repair</keyword>
<dbReference type="CDD" id="cd09857">
    <property type="entry name" value="PIN_EXO1"/>
    <property type="match status" value="1"/>
</dbReference>
<dbReference type="Pfam" id="PF00752">
    <property type="entry name" value="XPG_N"/>
    <property type="match status" value="1"/>
</dbReference>
<evidence type="ECO:0000256" key="3">
    <source>
        <dbReference type="ARBA" id="ARBA00010563"/>
    </source>
</evidence>
<evidence type="ECO:0000256" key="12">
    <source>
        <dbReference type="ARBA" id="ARBA00022859"/>
    </source>
</evidence>
<evidence type="ECO:0000256" key="18">
    <source>
        <dbReference type="ARBA" id="ARBA00023254"/>
    </source>
</evidence>
<dbReference type="FunFam" id="3.40.50.1010:FF:000111">
    <property type="entry name" value="Exonuclease 1"/>
    <property type="match status" value="1"/>
</dbReference>
<protein>
    <submittedName>
        <fullName evidence="25">Exonuclease</fullName>
    </submittedName>
</protein>
<comment type="caution">
    <text evidence="25">The sequence shown here is derived from an EMBL/GenBank/DDBJ whole genome shotgun (WGS) entry which is preliminary data.</text>
</comment>
<keyword evidence="5" id="KW-0540">Nuclease</keyword>
<dbReference type="EMBL" id="JANTQA010000008">
    <property type="protein sequence ID" value="KAJ3452581.1"/>
    <property type="molecule type" value="Genomic_DNA"/>
</dbReference>
<feature type="region of interest" description="Disordered" evidence="22">
    <location>
        <begin position="409"/>
        <end position="452"/>
    </location>
</feature>
<feature type="compositionally biased region" description="Basic and acidic residues" evidence="22">
    <location>
        <begin position="862"/>
        <end position="871"/>
    </location>
</feature>
<dbReference type="Gene3D" id="1.10.150.20">
    <property type="entry name" value="5' to 3' exonuclease, C-terminal subdomain"/>
    <property type="match status" value="1"/>
</dbReference>
<keyword evidence="11" id="KW-0460">Magnesium</keyword>
<comment type="cofactor">
    <cofactor evidence="1">
        <name>Mg(2+)</name>
        <dbReference type="ChEBI" id="CHEBI:18420"/>
    </cofactor>
</comment>
<keyword evidence="18" id="KW-0469">Meiosis</keyword>
<dbReference type="Gene3D" id="3.40.50.1010">
    <property type="entry name" value="5'-nuclease"/>
    <property type="match status" value="1"/>
</dbReference>
<dbReference type="GO" id="GO:0006281">
    <property type="term" value="P:DNA repair"/>
    <property type="evidence" value="ECO:0007669"/>
    <property type="project" value="UniProtKB-KW"/>
</dbReference>
<organism evidence="25 26">
    <name type="scientific">Anaeramoeba flamelloides</name>
    <dbReference type="NCBI Taxonomy" id="1746091"/>
    <lineage>
        <taxon>Eukaryota</taxon>
        <taxon>Metamonada</taxon>
        <taxon>Anaeramoebidae</taxon>
        <taxon>Anaeramoeba</taxon>
    </lineage>
</organism>
<dbReference type="GO" id="GO:0005634">
    <property type="term" value="C:nucleus"/>
    <property type="evidence" value="ECO:0007669"/>
    <property type="project" value="UniProtKB-SubCell"/>
</dbReference>
<gene>
    <name evidence="25" type="ORF">M0812_04353</name>
</gene>
<evidence type="ECO:0000256" key="15">
    <source>
        <dbReference type="ARBA" id="ARBA00023125"/>
    </source>
</evidence>
<evidence type="ECO:0000256" key="9">
    <source>
        <dbReference type="ARBA" id="ARBA00022801"/>
    </source>
</evidence>
<reference evidence="25" key="1">
    <citation type="submission" date="2022-08" db="EMBL/GenBank/DDBJ databases">
        <title>Novel sulphate-reducing endosymbionts in the free-living metamonad Anaeramoeba.</title>
        <authorList>
            <person name="Jerlstrom-Hultqvist J."/>
            <person name="Cepicka I."/>
            <person name="Gallot-Lavallee L."/>
            <person name="Salas-Leiva D."/>
            <person name="Curtis B.A."/>
            <person name="Zahonova K."/>
            <person name="Pipaliya S."/>
            <person name="Dacks J."/>
            <person name="Roger A.J."/>
        </authorList>
    </citation>
    <scope>NUCLEOTIDE SEQUENCE</scope>
    <source>
        <strain evidence="25">Busselton2</strain>
    </source>
</reference>
<evidence type="ECO:0000256" key="17">
    <source>
        <dbReference type="ARBA" id="ARBA00023242"/>
    </source>
</evidence>
<feature type="compositionally biased region" description="Low complexity" evidence="22">
    <location>
        <begin position="218"/>
        <end position="233"/>
    </location>
</feature>
<dbReference type="InterPro" id="IPR008918">
    <property type="entry name" value="HhH2"/>
</dbReference>
<evidence type="ECO:0000256" key="2">
    <source>
        <dbReference type="ARBA" id="ARBA00004123"/>
    </source>
</evidence>